<evidence type="ECO:0000313" key="1">
    <source>
        <dbReference type="EMBL" id="KAJ4149905.1"/>
    </source>
</evidence>
<dbReference type="GeneID" id="80897838"/>
<dbReference type="EMBL" id="JAJHUN010000009">
    <property type="protein sequence ID" value="KAJ4149905.1"/>
    <property type="molecule type" value="Genomic_DNA"/>
</dbReference>
<keyword evidence="2" id="KW-1185">Reference proteome</keyword>
<proteinExistence type="predicted"/>
<comment type="caution">
    <text evidence="1">The sequence shown here is derived from an EMBL/GenBank/DDBJ whole genome shotgun (WGS) entry which is preliminary data.</text>
</comment>
<protein>
    <submittedName>
        <fullName evidence="1">Uncharacterized protein</fullName>
    </submittedName>
</protein>
<sequence>MMSYQHRPIVKERAAEKAWPLPQPASDGPISVQRSARTNDVLLLLFVMGCVERMRRRQNAVLGLQYLLLDKKKCRKKSLRN</sequence>
<dbReference type="Proteomes" id="UP001144673">
    <property type="component" value="Chromosome 4"/>
</dbReference>
<dbReference type="RefSeq" id="XP_056051619.1">
    <property type="nucleotide sequence ID" value="XM_056199695.1"/>
</dbReference>
<dbReference type="KEGG" id="amus:LMH87_010679"/>
<dbReference type="AlphaFoldDB" id="A0A9W8Q899"/>
<reference evidence="1" key="1">
    <citation type="journal article" date="2023" name="Access Microbiol">
        <title>De-novo genome assembly for Akanthomyces muscarius, a biocontrol agent of insect agricultural pests.</title>
        <authorList>
            <person name="Erdos Z."/>
            <person name="Studholme D.J."/>
            <person name="Raymond B."/>
            <person name="Sharma M."/>
        </authorList>
    </citation>
    <scope>NUCLEOTIDE SEQUENCE</scope>
    <source>
        <strain evidence="1">Ve6</strain>
    </source>
</reference>
<gene>
    <name evidence="1" type="ORF">LMH87_010679</name>
</gene>
<evidence type="ECO:0000313" key="2">
    <source>
        <dbReference type="Proteomes" id="UP001144673"/>
    </source>
</evidence>
<accession>A0A9W8Q899</accession>
<name>A0A9W8Q899_AKAMU</name>
<organism evidence="1 2">
    <name type="scientific">Akanthomyces muscarius</name>
    <name type="common">Entomopathogenic fungus</name>
    <name type="synonym">Lecanicillium muscarium</name>
    <dbReference type="NCBI Taxonomy" id="2231603"/>
    <lineage>
        <taxon>Eukaryota</taxon>
        <taxon>Fungi</taxon>
        <taxon>Dikarya</taxon>
        <taxon>Ascomycota</taxon>
        <taxon>Pezizomycotina</taxon>
        <taxon>Sordariomycetes</taxon>
        <taxon>Hypocreomycetidae</taxon>
        <taxon>Hypocreales</taxon>
        <taxon>Cordycipitaceae</taxon>
        <taxon>Akanthomyces</taxon>
    </lineage>
</organism>